<dbReference type="EMBL" id="CAJNOL010000280">
    <property type="protein sequence ID" value="CAF0981477.1"/>
    <property type="molecule type" value="Genomic_DNA"/>
</dbReference>
<organism evidence="6 9">
    <name type="scientific">Rotaria sordida</name>
    <dbReference type="NCBI Taxonomy" id="392033"/>
    <lineage>
        <taxon>Eukaryota</taxon>
        <taxon>Metazoa</taxon>
        <taxon>Spiralia</taxon>
        <taxon>Gnathifera</taxon>
        <taxon>Rotifera</taxon>
        <taxon>Eurotatoria</taxon>
        <taxon>Bdelloidea</taxon>
        <taxon>Philodinida</taxon>
        <taxon>Philodinidae</taxon>
        <taxon>Rotaria</taxon>
    </lineage>
</organism>
<dbReference type="EMBL" id="CAJOBD010003090">
    <property type="protein sequence ID" value="CAF3927761.1"/>
    <property type="molecule type" value="Genomic_DNA"/>
</dbReference>
<dbReference type="AlphaFoldDB" id="A0A814FDF2"/>
<dbReference type="GO" id="GO:0046872">
    <property type="term" value="F:metal ion binding"/>
    <property type="evidence" value="ECO:0007669"/>
    <property type="project" value="UniProtKB-KW"/>
</dbReference>
<evidence type="ECO:0000256" key="1">
    <source>
        <dbReference type="ARBA" id="ARBA00005495"/>
    </source>
</evidence>
<dbReference type="PROSITE" id="PS51891">
    <property type="entry name" value="CENP_V_GFA"/>
    <property type="match status" value="1"/>
</dbReference>
<comment type="caution">
    <text evidence="6">The sequence shown here is derived from an EMBL/GenBank/DDBJ whole genome shotgun (WGS) entry which is preliminary data.</text>
</comment>
<evidence type="ECO:0000256" key="4">
    <source>
        <dbReference type="ARBA" id="ARBA00023239"/>
    </source>
</evidence>
<evidence type="ECO:0000256" key="3">
    <source>
        <dbReference type="ARBA" id="ARBA00022833"/>
    </source>
</evidence>
<sequence>MNSTTGKCLCGQITVSITQEALNATEKIALCRCKNCCQSGGCLGSINVIAPISAVKISDEPKIYHDSNTDSGKTIQRAFCSNCGSPIYTVSPNMPGVQVFKLGLFDEIPKPSMELYCKSKPFWDKSIDGTKQFDTMPTK</sequence>
<protein>
    <recommendedName>
        <fullName evidence="5">CENP-V/GFA domain-containing protein</fullName>
    </recommendedName>
</protein>
<keyword evidence="3" id="KW-0862">Zinc</keyword>
<dbReference type="PANTHER" id="PTHR33337:SF40">
    <property type="entry name" value="CENP-V_GFA DOMAIN-CONTAINING PROTEIN-RELATED"/>
    <property type="match status" value="1"/>
</dbReference>
<accession>A0A814FDF2</accession>
<evidence type="ECO:0000313" key="7">
    <source>
        <dbReference type="EMBL" id="CAF1071134.1"/>
    </source>
</evidence>
<comment type="similarity">
    <text evidence="1">Belongs to the Gfa family.</text>
</comment>
<evidence type="ECO:0000259" key="5">
    <source>
        <dbReference type="PROSITE" id="PS51891"/>
    </source>
</evidence>
<proteinExistence type="inferred from homology"/>
<dbReference type="Proteomes" id="UP000663836">
    <property type="component" value="Unassembled WGS sequence"/>
</dbReference>
<keyword evidence="9" id="KW-1185">Reference proteome</keyword>
<dbReference type="Gene3D" id="3.90.1590.10">
    <property type="entry name" value="glutathione-dependent formaldehyde- activating enzyme (gfa)"/>
    <property type="match status" value="1"/>
</dbReference>
<dbReference type="EMBL" id="CAJNOT010000747">
    <property type="protein sequence ID" value="CAF1071134.1"/>
    <property type="molecule type" value="Genomic_DNA"/>
</dbReference>
<evidence type="ECO:0000313" key="6">
    <source>
        <dbReference type="EMBL" id="CAF0981477.1"/>
    </source>
</evidence>
<dbReference type="PANTHER" id="PTHR33337">
    <property type="entry name" value="GFA DOMAIN-CONTAINING PROTEIN"/>
    <property type="match status" value="1"/>
</dbReference>
<dbReference type="GO" id="GO:0016846">
    <property type="term" value="F:carbon-sulfur lyase activity"/>
    <property type="evidence" value="ECO:0007669"/>
    <property type="project" value="InterPro"/>
</dbReference>
<evidence type="ECO:0000256" key="2">
    <source>
        <dbReference type="ARBA" id="ARBA00022723"/>
    </source>
</evidence>
<feature type="domain" description="CENP-V/GFA" evidence="5">
    <location>
        <begin position="4"/>
        <end position="124"/>
    </location>
</feature>
<dbReference type="InterPro" id="IPR006913">
    <property type="entry name" value="CENP-V/GFA"/>
</dbReference>
<dbReference type="Proteomes" id="UP000663864">
    <property type="component" value="Unassembled WGS sequence"/>
</dbReference>
<dbReference type="InterPro" id="IPR011057">
    <property type="entry name" value="Mss4-like_sf"/>
</dbReference>
<dbReference type="Pfam" id="PF04828">
    <property type="entry name" value="GFA"/>
    <property type="match status" value="1"/>
</dbReference>
<evidence type="ECO:0000313" key="8">
    <source>
        <dbReference type="EMBL" id="CAF3927761.1"/>
    </source>
</evidence>
<reference evidence="6" key="1">
    <citation type="submission" date="2021-02" db="EMBL/GenBank/DDBJ databases">
        <authorList>
            <person name="Nowell W R."/>
        </authorList>
    </citation>
    <scope>NUCLEOTIDE SEQUENCE</scope>
</reference>
<keyword evidence="4" id="KW-0456">Lyase</keyword>
<evidence type="ECO:0000313" key="9">
    <source>
        <dbReference type="Proteomes" id="UP000663870"/>
    </source>
</evidence>
<dbReference type="SUPFAM" id="SSF51316">
    <property type="entry name" value="Mss4-like"/>
    <property type="match status" value="1"/>
</dbReference>
<keyword evidence="2" id="KW-0479">Metal-binding</keyword>
<dbReference type="Proteomes" id="UP000663870">
    <property type="component" value="Unassembled WGS sequence"/>
</dbReference>
<gene>
    <name evidence="8" type="ORF">JBS370_LOCUS22284</name>
    <name evidence="6" type="ORF">JXQ802_LOCUS13201</name>
    <name evidence="7" type="ORF">ZHD862_LOCUS16077</name>
</gene>
<name>A0A814FDF2_9BILA</name>